<feature type="compositionally biased region" description="Basic residues" evidence="1">
    <location>
        <begin position="51"/>
        <end position="61"/>
    </location>
</feature>
<evidence type="ECO:0000313" key="3">
    <source>
        <dbReference type="EMBL" id="SFD23015.1"/>
    </source>
</evidence>
<sequence length="61" mass="6452">MALVLGPNGVVTYVPDDIARSLIGDGGRGYTYAPEPQADETEEAPPLAKKTPARRPRSKSA</sequence>
<accession>A0A1H6EP95</accession>
<dbReference type="RefSeq" id="WP_093350534.1">
    <property type="nucleotide sequence ID" value="NZ_JBEPDV010000027.1"/>
</dbReference>
<evidence type="ECO:0000313" key="5">
    <source>
        <dbReference type="Proteomes" id="UP000236729"/>
    </source>
</evidence>
<reference evidence="2" key="1">
    <citation type="submission" date="2016-10" db="EMBL/GenBank/DDBJ databases">
        <authorList>
            <person name="de Groot N.N."/>
        </authorList>
    </citation>
    <scope>NUCLEOTIDE SEQUENCE [LARGE SCALE GENOMIC DNA]</scope>
    <source>
        <strain evidence="2">ATCC 20501</strain>
    </source>
</reference>
<dbReference type="EMBL" id="FOME01000003">
    <property type="protein sequence ID" value="SFD23015.1"/>
    <property type="molecule type" value="Genomic_DNA"/>
</dbReference>
<protein>
    <submittedName>
        <fullName evidence="2">Uncharacterized protein</fullName>
    </submittedName>
</protein>
<evidence type="ECO:0000256" key="1">
    <source>
        <dbReference type="SAM" id="MobiDB-lite"/>
    </source>
</evidence>
<evidence type="ECO:0000313" key="4">
    <source>
        <dbReference type="Proteomes" id="UP000199690"/>
    </source>
</evidence>
<gene>
    <name evidence="2" type="ORF">SAMN02982929_07228</name>
    <name evidence="3" type="ORF">SAMN05216506_103150</name>
</gene>
<evidence type="ECO:0000313" key="2">
    <source>
        <dbReference type="EMBL" id="SEG98836.1"/>
    </source>
</evidence>
<reference evidence="4 5" key="2">
    <citation type="submission" date="2016-10" db="EMBL/GenBank/DDBJ databases">
        <authorList>
            <person name="Varghese N."/>
            <person name="Submissions S."/>
        </authorList>
    </citation>
    <scope>NUCLEOTIDE SEQUENCE [LARGE SCALE GENOMIC DNA]</scope>
    <source>
        <strain evidence="5">ATCC 20501</strain>
        <strain evidence="3 4">CGMCC 4.3529</strain>
    </source>
</reference>
<dbReference type="AlphaFoldDB" id="A0A1H6EP95"/>
<organism evidence="2 5">
    <name type="scientific">Saccharopolyspora kobensis</name>
    <dbReference type="NCBI Taxonomy" id="146035"/>
    <lineage>
        <taxon>Bacteria</taxon>
        <taxon>Bacillati</taxon>
        <taxon>Actinomycetota</taxon>
        <taxon>Actinomycetes</taxon>
        <taxon>Pseudonocardiales</taxon>
        <taxon>Pseudonocardiaceae</taxon>
        <taxon>Saccharopolyspora</taxon>
    </lineage>
</organism>
<feature type="region of interest" description="Disordered" evidence="1">
    <location>
        <begin position="23"/>
        <end position="61"/>
    </location>
</feature>
<name>A0A1H6EP95_9PSEU</name>
<dbReference type="EMBL" id="FNVB01000023">
    <property type="protein sequence ID" value="SEG98836.1"/>
    <property type="molecule type" value="Genomic_DNA"/>
</dbReference>
<keyword evidence="4" id="KW-1185">Reference proteome</keyword>
<dbReference type="Proteomes" id="UP000236729">
    <property type="component" value="Unassembled WGS sequence"/>
</dbReference>
<accession>A0A1I1QLV5</accession>
<proteinExistence type="predicted"/>
<dbReference type="Proteomes" id="UP000199690">
    <property type="component" value="Unassembled WGS sequence"/>
</dbReference>